<dbReference type="GO" id="GO:0006508">
    <property type="term" value="P:proteolysis"/>
    <property type="evidence" value="ECO:0007669"/>
    <property type="project" value="InterPro"/>
</dbReference>
<evidence type="ECO:0000256" key="2">
    <source>
        <dbReference type="ARBA" id="ARBA00008455"/>
    </source>
</evidence>
<evidence type="ECO:0000256" key="1">
    <source>
        <dbReference type="ARBA" id="ARBA00004370"/>
    </source>
</evidence>
<evidence type="ECO:0000313" key="8">
    <source>
        <dbReference type="EMBL" id="SBS80752.1"/>
    </source>
</evidence>
<organism evidence="8 9">
    <name type="scientific">Plasmodium ovale curtisi</name>
    <dbReference type="NCBI Taxonomy" id="864141"/>
    <lineage>
        <taxon>Eukaryota</taxon>
        <taxon>Sar</taxon>
        <taxon>Alveolata</taxon>
        <taxon>Apicomplexa</taxon>
        <taxon>Aconoidasida</taxon>
        <taxon>Haemosporida</taxon>
        <taxon>Plasmodiidae</taxon>
        <taxon>Plasmodium</taxon>
        <taxon>Plasmodium (Plasmodium)</taxon>
    </lineage>
</organism>
<dbReference type="AlphaFoldDB" id="A0A1A8VJQ3"/>
<keyword evidence="5" id="KW-0325">Glycoprotein</keyword>
<sequence>MRSNTGIRRACIDEDEIFAFPALTPFQTIGVVFSKHVIIRAEDKPNEVPFYKPGEGNVDPPPASSENKKNTPSDTSSNENFPTKTISFTMPDTPGSEHPKEEPKEESKKEPKEESKKEPKEESKKEPKEEPKGDPKVVPPLAQTVEGTPAQGGSKESGMEPTSEAAKEVVSISKGELPPVSEIAPPQTQQPPSNVVMPLTKGGSAGLGSNTSKSGLSEKSTEVESFLLKNYKGVKVSGLCGAYFRVYFVPHILIYALTKHSILQIESLFDDNTRIDFEYAEDIVHKCAEGKTFKLVAYIKDDMLMLKWKVSPPPPDTPANMKADVRKFRIPQLDRPFTSIQVYKANVKEGIIESKNYVIASEIPAELTNYCKLLKEMDSKGTLESYELGNEIDIFNNVIRMLSMHPKESIITLQDKLRNTAICIKNVDEWVQNKRGLVLPESTHASKLENPSNISIMDENEDEEYQDDKHLNDDIYRNDEDGVVDLAKAGKEIKLRSPYFKSSKYCNYEYCDRWKDKTSCISNIEVEEQGNCGLCWVFASKLHLETIRCMRGYGHFRSSALYVANCSKRKPKDRCAIGSNPIEFLQILDEQKFLPLESELPYFYKNAVNECPKPKDKWTNLWGNTKLLFDKMYGHFMSYKGFISYETLQFRDNMNLFVDIVKREVQNKGSVIIYIKTKDVIGYDFNGRIIHNMCGDSLPDHGANIVGYGNYINTAGEKRSYWLIRNSWGYYWGNEGTFKVDMLGPKHCKYNFIHTAVVFKMNLGAVNVSNKKDVTNAYFPKHNADFFHSLYFNNYNDMHEALPFDNYYSEGSGTGKSKYSRKKRSYGSKWGTTWEHKKGSVYGQDEPTDGNQNGAKNYSVEKNIQIMHILKHIEKAKITKGLVKYDNINETKNDHTCVRSNSKDPDRYEECKLFCEENWNACKKHYSPGYCLTKLYNGANCFFCYV</sequence>
<dbReference type="SMART" id="SM00645">
    <property type="entry name" value="Pept_C1"/>
    <property type="match status" value="1"/>
</dbReference>
<reference evidence="9" key="1">
    <citation type="submission" date="2016-05" db="EMBL/GenBank/DDBJ databases">
        <authorList>
            <person name="Naeem Raeece"/>
        </authorList>
    </citation>
    <scope>NUCLEOTIDE SEQUENCE [LARGE SCALE GENOMIC DNA]</scope>
</reference>
<dbReference type="EMBL" id="FLQU01000096">
    <property type="protein sequence ID" value="SBS80752.1"/>
    <property type="molecule type" value="Genomic_DNA"/>
</dbReference>
<dbReference type="PROSITE" id="PS00139">
    <property type="entry name" value="THIOL_PROTEASE_CYS"/>
    <property type="match status" value="1"/>
</dbReference>
<dbReference type="Proteomes" id="UP000078560">
    <property type="component" value="Unassembled WGS sequence"/>
</dbReference>
<dbReference type="InterPro" id="IPR000668">
    <property type="entry name" value="Peptidase_C1A_C"/>
</dbReference>
<dbReference type="InterPro" id="IPR038765">
    <property type="entry name" value="Papain-like_cys_pep_sf"/>
</dbReference>
<dbReference type="InterPro" id="IPR000169">
    <property type="entry name" value="Pept_cys_AS"/>
</dbReference>
<evidence type="ECO:0000256" key="5">
    <source>
        <dbReference type="ARBA" id="ARBA00023180"/>
    </source>
</evidence>
<keyword evidence="4" id="KW-0865">Zymogen</keyword>
<dbReference type="PANTHER" id="PTHR12411">
    <property type="entry name" value="CYSTEINE PROTEASE FAMILY C1-RELATED"/>
    <property type="match status" value="1"/>
</dbReference>
<dbReference type="GO" id="GO:0008234">
    <property type="term" value="F:cysteine-type peptidase activity"/>
    <property type="evidence" value="ECO:0007669"/>
    <property type="project" value="InterPro"/>
</dbReference>
<evidence type="ECO:0000256" key="4">
    <source>
        <dbReference type="ARBA" id="ARBA00023145"/>
    </source>
</evidence>
<feature type="compositionally biased region" description="Polar residues" evidence="6">
    <location>
        <begin position="207"/>
        <end position="216"/>
    </location>
</feature>
<dbReference type="GO" id="GO:0016020">
    <property type="term" value="C:membrane"/>
    <property type="evidence" value="ECO:0007669"/>
    <property type="project" value="UniProtKB-SubCell"/>
</dbReference>
<dbReference type="CDD" id="cd02619">
    <property type="entry name" value="Peptidase_C1"/>
    <property type="match status" value="1"/>
</dbReference>
<evidence type="ECO:0000256" key="6">
    <source>
        <dbReference type="SAM" id="MobiDB-lite"/>
    </source>
</evidence>
<gene>
    <name evidence="8" type="ORF">POVCU2_0006840</name>
</gene>
<dbReference type="SUPFAM" id="SSF54001">
    <property type="entry name" value="Cysteine proteinases"/>
    <property type="match status" value="1"/>
</dbReference>
<dbReference type="InterPro" id="IPR013128">
    <property type="entry name" value="Peptidase_C1A"/>
</dbReference>
<protein>
    <submittedName>
        <fullName evidence="8">Serine-repeat antigen (SERA)</fullName>
    </submittedName>
</protein>
<dbReference type="PRINTS" id="PR00705">
    <property type="entry name" value="PAPAIN"/>
</dbReference>
<dbReference type="Gene3D" id="3.90.70.10">
    <property type="entry name" value="Cysteine proteinases"/>
    <property type="match status" value="1"/>
</dbReference>
<comment type="subcellular location">
    <subcellularLocation>
        <location evidence="1">Membrane</location>
    </subcellularLocation>
</comment>
<feature type="compositionally biased region" description="Polar residues" evidence="6">
    <location>
        <begin position="72"/>
        <end position="90"/>
    </location>
</feature>
<accession>A0A1A8VJQ3</accession>
<evidence type="ECO:0000256" key="3">
    <source>
        <dbReference type="ARBA" id="ARBA00023136"/>
    </source>
</evidence>
<evidence type="ECO:0000313" key="9">
    <source>
        <dbReference type="Proteomes" id="UP000078560"/>
    </source>
</evidence>
<dbReference type="Pfam" id="PF00112">
    <property type="entry name" value="Peptidase_C1"/>
    <property type="match status" value="1"/>
</dbReference>
<name>A0A1A8VJQ3_PLAOA</name>
<proteinExistence type="inferred from homology"/>
<feature type="domain" description="Peptidase C1A papain C-terminal" evidence="7">
    <location>
        <begin position="508"/>
        <end position="759"/>
    </location>
</feature>
<keyword evidence="3" id="KW-0472">Membrane</keyword>
<feature type="region of interest" description="Disordered" evidence="6">
    <location>
        <begin position="46"/>
        <end position="216"/>
    </location>
</feature>
<feature type="compositionally biased region" description="Basic and acidic residues" evidence="6">
    <location>
        <begin position="95"/>
        <end position="135"/>
    </location>
</feature>
<evidence type="ECO:0000259" key="7">
    <source>
        <dbReference type="SMART" id="SM00645"/>
    </source>
</evidence>
<comment type="similarity">
    <text evidence="2">Belongs to the peptidase C1 family.</text>
</comment>